<feature type="domain" description="Thiamin/hydroxymethyl pyrimidine-binding YkoF putative" evidence="1">
    <location>
        <begin position="122"/>
        <end position="202"/>
    </location>
</feature>
<dbReference type="RefSeq" id="WP_379954517.1">
    <property type="nucleotide sequence ID" value="NZ_JAUYVI010000002.1"/>
</dbReference>
<dbReference type="SUPFAM" id="SSF89957">
    <property type="entry name" value="MTH1187/YkoF-like"/>
    <property type="match status" value="1"/>
</dbReference>
<name>A0ABU0YHB3_9PROT</name>
<accession>A0ABU0YHB3</accession>
<evidence type="ECO:0000313" key="2">
    <source>
        <dbReference type="EMBL" id="MDQ7247113.1"/>
    </source>
</evidence>
<dbReference type="EMBL" id="JAUYVI010000002">
    <property type="protein sequence ID" value="MDQ7247113.1"/>
    <property type="molecule type" value="Genomic_DNA"/>
</dbReference>
<protein>
    <submittedName>
        <fullName evidence="2">YkoF family thiamine/hydroxymethylpyrimidine-binding protein</fullName>
    </submittedName>
</protein>
<sequence>MYSGAQISLYPMADDFVGIILGSIRALDRYRDTLRIETDDLSTLLVGPPEQLFPAMRDLFVAAARSGRHCVLSACVSRGCPGEPDDPRCAPSTDIGAEGPLDVRIVAAQEVVNAAPATGITVAAQFSHYPLSHGQYMDEIYGVIDFLKSSGVFDRPKNFCTRLAGDAGPVFATLEQAFLRFGAPPEGHVTLDVTVSANSPSRR</sequence>
<dbReference type="InterPro" id="IPR011522">
    <property type="entry name" value="Thiamin/HMP-bd_put_YkoF"/>
</dbReference>
<comment type="caution">
    <text evidence="2">The sequence shown here is derived from an EMBL/GenBank/DDBJ whole genome shotgun (WGS) entry which is preliminary data.</text>
</comment>
<dbReference type="InterPro" id="IPR029756">
    <property type="entry name" value="MTH1187/YkoF-like"/>
</dbReference>
<reference evidence="3" key="1">
    <citation type="submission" date="2023-08" db="EMBL/GenBank/DDBJ databases">
        <title>Rhodospirillaceae gen. nov., a novel taxon isolated from the Yangtze River Yuezi River estuary sludge.</title>
        <authorList>
            <person name="Ruan L."/>
        </authorList>
    </citation>
    <scope>NUCLEOTIDE SEQUENCE [LARGE SCALE GENOMIC DNA]</scope>
    <source>
        <strain evidence="3">R-7</strain>
    </source>
</reference>
<dbReference type="InterPro" id="IPR015835">
    <property type="entry name" value="HMP/thiamine-bd"/>
</dbReference>
<gene>
    <name evidence="2" type="ORF">Q8A70_05530</name>
</gene>
<evidence type="ECO:0000313" key="3">
    <source>
        <dbReference type="Proteomes" id="UP001230156"/>
    </source>
</evidence>
<dbReference type="Gene3D" id="3.30.70.930">
    <property type="match status" value="2"/>
</dbReference>
<proteinExistence type="predicted"/>
<keyword evidence="3" id="KW-1185">Reference proteome</keyword>
<dbReference type="Proteomes" id="UP001230156">
    <property type="component" value="Unassembled WGS sequence"/>
</dbReference>
<feature type="domain" description="Thiamin/hydroxymethyl pyrimidine-binding YkoF putative" evidence="1">
    <location>
        <begin position="4"/>
        <end position="83"/>
    </location>
</feature>
<evidence type="ECO:0000259" key="1">
    <source>
        <dbReference type="Pfam" id="PF07615"/>
    </source>
</evidence>
<dbReference type="PIRSF" id="PIRSF021331">
    <property type="entry name" value="YkoF"/>
    <property type="match status" value="1"/>
</dbReference>
<dbReference type="Pfam" id="PF07615">
    <property type="entry name" value="Ykof"/>
    <property type="match status" value="2"/>
</dbReference>
<organism evidence="2 3">
    <name type="scientific">Dongia sedimenti</name>
    <dbReference type="NCBI Taxonomy" id="3064282"/>
    <lineage>
        <taxon>Bacteria</taxon>
        <taxon>Pseudomonadati</taxon>
        <taxon>Pseudomonadota</taxon>
        <taxon>Alphaproteobacteria</taxon>
        <taxon>Rhodospirillales</taxon>
        <taxon>Dongiaceae</taxon>
        <taxon>Dongia</taxon>
    </lineage>
</organism>